<gene>
    <name evidence="6" type="ORF">NITHO_3950001</name>
</gene>
<accession>I4EJC2</accession>
<evidence type="ECO:0000256" key="4">
    <source>
        <dbReference type="ARBA" id="ARBA00023136"/>
    </source>
</evidence>
<comment type="caution">
    <text evidence="6">The sequence shown here is derived from an EMBL/GenBank/DDBJ whole genome shotgun (WGS) entry which is preliminary data.</text>
</comment>
<dbReference type="Proteomes" id="UP000004221">
    <property type="component" value="Unassembled WGS sequence"/>
</dbReference>
<evidence type="ECO:0000256" key="1">
    <source>
        <dbReference type="ARBA" id="ARBA00004127"/>
    </source>
</evidence>
<dbReference type="GO" id="GO:0012505">
    <property type="term" value="C:endomembrane system"/>
    <property type="evidence" value="ECO:0007669"/>
    <property type="project" value="UniProtKB-SubCell"/>
</dbReference>
<dbReference type="EMBL" id="CAGS01000329">
    <property type="protein sequence ID" value="CCF84784.1"/>
    <property type="molecule type" value="Genomic_DNA"/>
</dbReference>
<keyword evidence="2 5" id="KW-0812">Transmembrane</keyword>
<evidence type="ECO:0000256" key="5">
    <source>
        <dbReference type="SAM" id="Phobius"/>
    </source>
</evidence>
<dbReference type="GO" id="GO:0030026">
    <property type="term" value="P:intracellular manganese ion homeostasis"/>
    <property type="evidence" value="ECO:0007669"/>
    <property type="project" value="InterPro"/>
</dbReference>
<evidence type="ECO:0008006" key="8">
    <source>
        <dbReference type="Google" id="ProtNLM"/>
    </source>
</evidence>
<dbReference type="InterPro" id="IPR008217">
    <property type="entry name" value="Ccc1_fam"/>
</dbReference>
<evidence type="ECO:0000313" key="7">
    <source>
        <dbReference type="Proteomes" id="UP000004221"/>
    </source>
</evidence>
<feature type="transmembrane region" description="Helical" evidence="5">
    <location>
        <begin position="46"/>
        <end position="66"/>
    </location>
</feature>
<keyword evidence="4 5" id="KW-0472">Membrane</keyword>
<organism evidence="6 7">
    <name type="scientific">Nitrolancea hollandica Lb</name>
    <dbReference type="NCBI Taxonomy" id="1129897"/>
    <lineage>
        <taxon>Bacteria</taxon>
        <taxon>Pseudomonadati</taxon>
        <taxon>Thermomicrobiota</taxon>
        <taxon>Thermomicrobia</taxon>
        <taxon>Sphaerobacterales</taxon>
        <taxon>Sphaerobacterineae</taxon>
        <taxon>Sphaerobacteraceae</taxon>
        <taxon>Nitrolancea</taxon>
    </lineage>
</organism>
<comment type="subcellular location">
    <subcellularLocation>
        <location evidence="1">Endomembrane system</location>
        <topology evidence="1">Multi-pass membrane protein</topology>
    </subcellularLocation>
</comment>
<keyword evidence="3 5" id="KW-1133">Transmembrane helix</keyword>
<evidence type="ECO:0000313" key="6">
    <source>
        <dbReference type="EMBL" id="CCF84784.1"/>
    </source>
</evidence>
<evidence type="ECO:0000256" key="2">
    <source>
        <dbReference type="ARBA" id="ARBA00022692"/>
    </source>
</evidence>
<dbReference type="Pfam" id="PF01988">
    <property type="entry name" value="VIT1"/>
    <property type="match status" value="1"/>
</dbReference>
<feature type="transmembrane region" description="Helical" evidence="5">
    <location>
        <begin position="208"/>
        <end position="234"/>
    </location>
</feature>
<evidence type="ECO:0000256" key="3">
    <source>
        <dbReference type="ARBA" id="ARBA00022989"/>
    </source>
</evidence>
<dbReference type="AlphaFoldDB" id="I4EJC2"/>
<name>I4EJC2_9BACT</name>
<protein>
    <recommendedName>
        <fullName evidence="8">Fe(2+)/Mn(2+) transporter pcl1</fullName>
    </recommendedName>
</protein>
<sequence length="239" mass="25569">MAERLFDEKNRIARRSRVREFVFGAMDGLLVPLGVVSGVAAGTGNIRAVIVAGLAEAFAGALSMAAGEYLSSEAETQVQQAEIAREQREIVEMPAVEREEVQQLFEHEGLTVDEAGAVSRILERHPESWINTMVEKELGLSREVSTSPFRNALIMGVSYIIAAAVPLAPYFFLPLVVAFGTSLILTTIALAVIGYVKGRLGVMAIWKSVLQVVVVGLASGAGGYVLGTIVPSLLERAGR</sequence>
<dbReference type="PANTHER" id="PTHR31851">
    <property type="entry name" value="FE(2+)/MN(2+) TRANSPORTER PCL1"/>
    <property type="match status" value="1"/>
</dbReference>
<keyword evidence="7" id="KW-1185">Reference proteome</keyword>
<feature type="transmembrane region" description="Helical" evidence="5">
    <location>
        <begin position="178"/>
        <end position="196"/>
    </location>
</feature>
<dbReference type="GO" id="GO:0005384">
    <property type="term" value="F:manganese ion transmembrane transporter activity"/>
    <property type="evidence" value="ECO:0007669"/>
    <property type="project" value="InterPro"/>
</dbReference>
<feature type="transmembrane region" description="Helical" evidence="5">
    <location>
        <begin position="21"/>
        <end position="40"/>
    </location>
</feature>
<feature type="transmembrane region" description="Helical" evidence="5">
    <location>
        <begin position="152"/>
        <end position="172"/>
    </location>
</feature>
<reference evidence="6 7" key="1">
    <citation type="journal article" date="2012" name="ISME J.">
        <title>Nitrification expanded: discovery, physiology and genomics of a nitrite-oxidizing bacterium from the phylum Chloroflexi.</title>
        <authorList>
            <person name="Sorokin D.Y."/>
            <person name="Lucker S."/>
            <person name="Vejmelkova D."/>
            <person name="Kostrikina N.A."/>
            <person name="Kleerebezem R."/>
            <person name="Rijpstra W.I."/>
            <person name="Damste J.S."/>
            <person name="Le Paslier D."/>
            <person name="Muyzer G."/>
            <person name="Wagner M."/>
            <person name="van Loosdrecht M.C."/>
            <person name="Daims H."/>
        </authorList>
    </citation>
    <scope>NUCLEOTIDE SEQUENCE [LARGE SCALE GENOMIC DNA]</scope>
    <source>
        <strain evidence="7">none</strain>
    </source>
</reference>
<proteinExistence type="predicted"/>